<proteinExistence type="predicted"/>
<dbReference type="HOGENOM" id="CLU_1326812_0_0_1"/>
<evidence type="ECO:0000313" key="1">
    <source>
        <dbReference type="EMBL" id="KIP04111.1"/>
    </source>
</evidence>
<dbReference type="Proteomes" id="UP000053257">
    <property type="component" value="Unassembled WGS sequence"/>
</dbReference>
<evidence type="ECO:0000313" key="2">
    <source>
        <dbReference type="Proteomes" id="UP000053257"/>
    </source>
</evidence>
<sequence length="207" mass="23570">MHDQDTTLPSLLHDEMAAFGRQAMPPELVDYMLDEIISEYATISDRRVLKNCSLVCKSWLPRSSVHLLRTIEVRTLQLEQYLAFARTSARLRAHVRRFIIQGTIDVTIYLDEILVTMPGLIFMEQWNNLTLEFARPPDFAVEDAEEIIVTRHYVEPPAGATVARDASLSIDHLKLSCMPLVSFALSVRPFRRIGNTDVSCLCAPLRK</sequence>
<dbReference type="AlphaFoldDB" id="A0A0C3RTN0"/>
<keyword evidence="2" id="KW-1185">Reference proteome</keyword>
<name>A0A0C3RTN0_PHLG1</name>
<organism evidence="1 2">
    <name type="scientific">Phlebiopsis gigantea (strain 11061_1 CR5-6)</name>
    <name type="common">White-rot fungus</name>
    <name type="synonym">Peniophora gigantea</name>
    <dbReference type="NCBI Taxonomy" id="745531"/>
    <lineage>
        <taxon>Eukaryota</taxon>
        <taxon>Fungi</taxon>
        <taxon>Dikarya</taxon>
        <taxon>Basidiomycota</taxon>
        <taxon>Agaricomycotina</taxon>
        <taxon>Agaricomycetes</taxon>
        <taxon>Polyporales</taxon>
        <taxon>Phanerochaetaceae</taxon>
        <taxon>Phlebiopsis</taxon>
    </lineage>
</organism>
<accession>A0A0C3RTN0</accession>
<dbReference type="OrthoDB" id="2921803at2759"/>
<gene>
    <name evidence="1" type="ORF">PHLGIDRAFT_207283</name>
</gene>
<protein>
    <submittedName>
        <fullName evidence="1">Uncharacterized protein</fullName>
    </submittedName>
</protein>
<reference evidence="1 2" key="1">
    <citation type="journal article" date="2014" name="PLoS Genet.">
        <title>Analysis of the Phlebiopsis gigantea genome, transcriptome and secretome provides insight into its pioneer colonization strategies of wood.</title>
        <authorList>
            <person name="Hori C."/>
            <person name="Ishida T."/>
            <person name="Igarashi K."/>
            <person name="Samejima M."/>
            <person name="Suzuki H."/>
            <person name="Master E."/>
            <person name="Ferreira P."/>
            <person name="Ruiz-Duenas F.J."/>
            <person name="Held B."/>
            <person name="Canessa P."/>
            <person name="Larrondo L.F."/>
            <person name="Schmoll M."/>
            <person name="Druzhinina I.S."/>
            <person name="Kubicek C.P."/>
            <person name="Gaskell J.A."/>
            <person name="Kersten P."/>
            <person name="St John F."/>
            <person name="Glasner J."/>
            <person name="Sabat G."/>
            <person name="Splinter BonDurant S."/>
            <person name="Syed K."/>
            <person name="Yadav J."/>
            <person name="Mgbeahuruike A.C."/>
            <person name="Kovalchuk A."/>
            <person name="Asiegbu F.O."/>
            <person name="Lackner G."/>
            <person name="Hoffmeister D."/>
            <person name="Rencoret J."/>
            <person name="Gutierrez A."/>
            <person name="Sun H."/>
            <person name="Lindquist E."/>
            <person name="Barry K."/>
            <person name="Riley R."/>
            <person name="Grigoriev I.V."/>
            <person name="Henrissat B."/>
            <person name="Kues U."/>
            <person name="Berka R.M."/>
            <person name="Martinez A.T."/>
            <person name="Covert S.F."/>
            <person name="Blanchette R.A."/>
            <person name="Cullen D."/>
        </authorList>
    </citation>
    <scope>NUCLEOTIDE SEQUENCE [LARGE SCALE GENOMIC DNA]</scope>
    <source>
        <strain evidence="1 2">11061_1 CR5-6</strain>
    </source>
</reference>
<dbReference type="EMBL" id="KN840586">
    <property type="protein sequence ID" value="KIP04111.1"/>
    <property type="molecule type" value="Genomic_DNA"/>
</dbReference>